<evidence type="ECO:0000313" key="2">
    <source>
        <dbReference type="Proteomes" id="UP001162992"/>
    </source>
</evidence>
<reference evidence="2" key="1">
    <citation type="journal article" date="2024" name="Proc. Natl. Acad. Sci. U.S.A.">
        <title>Extraordinary preservation of gene collinearity over three hundred million years revealed in homosporous lycophytes.</title>
        <authorList>
            <person name="Li C."/>
            <person name="Wickell D."/>
            <person name="Kuo L.Y."/>
            <person name="Chen X."/>
            <person name="Nie B."/>
            <person name="Liao X."/>
            <person name="Peng D."/>
            <person name="Ji J."/>
            <person name="Jenkins J."/>
            <person name="Williams M."/>
            <person name="Shu S."/>
            <person name="Plott C."/>
            <person name="Barry K."/>
            <person name="Rajasekar S."/>
            <person name="Grimwood J."/>
            <person name="Han X."/>
            <person name="Sun S."/>
            <person name="Hou Z."/>
            <person name="He W."/>
            <person name="Dai G."/>
            <person name="Sun C."/>
            <person name="Schmutz J."/>
            <person name="Leebens-Mack J.H."/>
            <person name="Li F.W."/>
            <person name="Wang L."/>
        </authorList>
    </citation>
    <scope>NUCLEOTIDE SEQUENCE [LARGE SCALE GENOMIC DNA]</scope>
    <source>
        <strain evidence="2">cv. PW_Plant_1</strain>
    </source>
</reference>
<organism evidence="1 2">
    <name type="scientific">Diphasiastrum complanatum</name>
    <name type="common">Issler's clubmoss</name>
    <name type="synonym">Lycopodium complanatum</name>
    <dbReference type="NCBI Taxonomy" id="34168"/>
    <lineage>
        <taxon>Eukaryota</taxon>
        <taxon>Viridiplantae</taxon>
        <taxon>Streptophyta</taxon>
        <taxon>Embryophyta</taxon>
        <taxon>Tracheophyta</taxon>
        <taxon>Lycopodiopsida</taxon>
        <taxon>Lycopodiales</taxon>
        <taxon>Lycopodiaceae</taxon>
        <taxon>Lycopodioideae</taxon>
        <taxon>Diphasiastrum</taxon>
    </lineage>
</organism>
<accession>A0ACC2D9H7</accession>
<dbReference type="Proteomes" id="UP001162992">
    <property type="component" value="Chromosome 7"/>
</dbReference>
<sequence length="315" mass="35842">MEARRLCRILIVEWAIQTVLLMLADKTTANPLQRDTNATSGKKVIMDYIGASGIDITVTGVPITDSVDFYFILAFAIDASPTAHPQNGIFEPYWSTKITPNSIAALKLKHRNVKVLISLAGDSQYVSDTKQPQVYWYDPEDPDLWIKNAVQSLTRMAKQWYADGIDLNYENFHANKYKKFTYCLGQLITQLKQKQVITVASMAPYLKTTLLYQDLYQNYSGVFDYLNYQFYADDLFSVSQYVNYFREVVGKYRAYGKTTASIQLYNQGLQGKQFMSVVTELLKNDSLPGVMIWDLDASSTKHYVTETALQALFSA</sequence>
<keyword evidence="2" id="KW-1185">Reference proteome</keyword>
<gene>
    <name evidence="1" type="ORF">O6H91_07G129700</name>
</gene>
<proteinExistence type="predicted"/>
<comment type="caution">
    <text evidence="1">The sequence shown here is derived from an EMBL/GenBank/DDBJ whole genome shotgun (WGS) entry which is preliminary data.</text>
</comment>
<name>A0ACC2D9H7_DIPCM</name>
<protein>
    <submittedName>
        <fullName evidence="1">Uncharacterized protein</fullName>
    </submittedName>
</protein>
<dbReference type="EMBL" id="CM055098">
    <property type="protein sequence ID" value="KAJ7551009.1"/>
    <property type="molecule type" value="Genomic_DNA"/>
</dbReference>
<evidence type="ECO:0000313" key="1">
    <source>
        <dbReference type="EMBL" id="KAJ7551009.1"/>
    </source>
</evidence>